<dbReference type="Proteomes" id="UP000789860">
    <property type="component" value="Unassembled WGS sequence"/>
</dbReference>
<organism evidence="1 2">
    <name type="scientific">Scutellospora calospora</name>
    <dbReference type="NCBI Taxonomy" id="85575"/>
    <lineage>
        <taxon>Eukaryota</taxon>
        <taxon>Fungi</taxon>
        <taxon>Fungi incertae sedis</taxon>
        <taxon>Mucoromycota</taxon>
        <taxon>Glomeromycotina</taxon>
        <taxon>Glomeromycetes</taxon>
        <taxon>Diversisporales</taxon>
        <taxon>Gigasporaceae</taxon>
        <taxon>Scutellospora</taxon>
    </lineage>
</organism>
<comment type="caution">
    <text evidence="1">The sequence shown here is derived from an EMBL/GenBank/DDBJ whole genome shotgun (WGS) entry which is preliminary data.</text>
</comment>
<proteinExistence type="predicted"/>
<sequence>MLIPTRWLCDEVWTCVDSIIKEPFIRISKNLNQVNDVAFQQTAFIPKHYNNIQEVQDPLKRQGKGRPAGKRIKAYNEKGHSSKIQRSNVYEEGIENSVTND</sequence>
<evidence type="ECO:0000313" key="1">
    <source>
        <dbReference type="EMBL" id="CAG8476891.1"/>
    </source>
</evidence>
<name>A0ACA9KJW3_9GLOM</name>
<keyword evidence="2" id="KW-1185">Reference proteome</keyword>
<dbReference type="EMBL" id="CAJVPM010001936">
    <property type="protein sequence ID" value="CAG8476891.1"/>
    <property type="molecule type" value="Genomic_DNA"/>
</dbReference>
<gene>
    <name evidence="1" type="ORF">SCALOS_LOCUS2264</name>
</gene>
<evidence type="ECO:0000313" key="2">
    <source>
        <dbReference type="Proteomes" id="UP000789860"/>
    </source>
</evidence>
<accession>A0ACA9KJW3</accession>
<protein>
    <submittedName>
        <fullName evidence="1">3631_t:CDS:1</fullName>
    </submittedName>
</protein>
<reference evidence="1" key="1">
    <citation type="submission" date="2021-06" db="EMBL/GenBank/DDBJ databases">
        <authorList>
            <person name="Kallberg Y."/>
            <person name="Tangrot J."/>
            <person name="Rosling A."/>
        </authorList>
    </citation>
    <scope>NUCLEOTIDE SEQUENCE</scope>
    <source>
        <strain evidence="1">AU212A</strain>
    </source>
</reference>